<gene>
    <name evidence="8" type="primary">LOC106866341</name>
    <name evidence="7" type="ORF">BRADI_3g19270v3</name>
</gene>
<dbReference type="eggNOG" id="KOG0069">
    <property type="taxonomic scope" value="Eukaryota"/>
</dbReference>
<evidence type="ECO:0000259" key="5">
    <source>
        <dbReference type="Pfam" id="PF00389"/>
    </source>
</evidence>
<evidence type="ECO:0000259" key="6">
    <source>
        <dbReference type="Pfam" id="PF02826"/>
    </source>
</evidence>
<dbReference type="RefSeq" id="XP_024318027.1">
    <property type="nucleotide sequence ID" value="XM_024462259.1"/>
</dbReference>
<evidence type="ECO:0000256" key="2">
    <source>
        <dbReference type="ARBA" id="ARBA00023002"/>
    </source>
</evidence>
<reference evidence="7" key="2">
    <citation type="submission" date="2017-06" db="EMBL/GenBank/DDBJ databases">
        <title>WGS assembly of Brachypodium distachyon.</title>
        <authorList>
            <consortium name="The International Brachypodium Initiative"/>
            <person name="Lucas S."/>
            <person name="Harmon-Smith M."/>
            <person name="Lail K."/>
            <person name="Tice H."/>
            <person name="Grimwood J."/>
            <person name="Bruce D."/>
            <person name="Barry K."/>
            <person name="Shu S."/>
            <person name="Lindquist E."/>
            <person name="Wang M."/>
            <person name="Pitluck S."/>
            <person name="Vogel J.P."/>
            <person name="Garvin D.F."/>
            <person name="Mockler T.C."/>
            <person name="Schmutz J."/>
            <person name="Rokhsar D."/>
            <person name="Bevan M.W."/>
        </authorList>
    </citation>
    <scope>NUCLEOTIDE SEQUENCE</scope>
    <source>
        <strain evidence="7">Bd21</strain>
    </source>
</reference>
<dbReference type="OMA" id="GHEVEKR"/>
<accession>I1I2E2</accession>
<dbReference type="Gene3D" id="3.40.50.720">
    <property type="entry name" value="NAD(P)-binding Rossmann-like Domain"/>
    <property type="match status" value="2"/>
</dbReference>
<evidence type="ECO:0000256" key="4">
    <source>
        <dbReference type="RuleBase" id="RU003719"/>
    </source>
</evidence>
<reference evidence="8" key="3">
    <citation type="submission" date="2018-08" db="UniProtKB">
        <authorList>
            <consortium name="EnsemblPlants"/>
        </authorList>
    </citation>
    <scope>IDENTIFICATION</scope>
    <source>
        <strain evidence="8">cv. Bd21</strain>
    </source>
</reference>
<keyword evidence="1" id="KW-0521">NADP</keyword>
<dbReference type="GO" id="GO:0016618">
    <property type="term" value="F:hydroxypyruvate reductase [NAD(P)H] activity"/>
    <property type="evidence" value="ECO:0000318"/>
    <property type="project" value="GO_Central"/>
</dbReference>
<dbReference type="SUPFAM" id="SSF52283">
    <property type="entry name" value="Formate/glycerate dehydrogenase catalytic domain-like"/>
    <property type="match status" value="1"/>
</dbReference>
<dbReference type="EMBL" id="CM000882">
    <property type="protein sequence ID" value="KQJ95825.1"/>
    <property type="molecule type" value="Genomic_DNA"/>
</dbReference>
<dbReference type="RefSeq" id="XP_024318028.1">
    <property type="nucleotide sequence ID" value="XM_024462260.1"/>
</dbReference>
<dbReference type="GeneID" id="106866341"/>
<dbReference type="FunFam" id="3.40.50.720:FF:000213">
    <property type="entry name" value="Putative 2-hydroxyacid dehydrogenase"/>
    <property type="match status" value="1"/>
</dbReference>
<feature type="domain" description="D-isomer specific 2-hydroxyacid dehydrogenase NAD-binding" evidence="6">
    <location>
        <begin position="114"/>
        <end position="294"/>
    </location>
</feature>
<dbReference type="GO" id="GO:0051287">
    <property type="term" value="F:NAD binding"/>
    <property type="evidence" value="ECO:0007669"/>
    <property type="project" value="InterPro"/>
</dbReference>
<comment type="similarity">
    <text evidence="4">Belongs to the D-isomer specific 2-hydroxyacid dehydrogenase family.</text>
</comment>
<dbReference type="PANTHER" id="PTHR10996">
    <property type="entry name" value="2-HYDROXYACID DEHYDROGENASE-RELATED"/>
    <property type="match status" value="1"/>
</dbReference>
<name>I1I2E2_BRADI</name>
<dbReference type="InterPro" id="IPR036291">
    <property type="entry name" value="NAD(P)-bd_dom_sf"/>
</dbReference>
<feature type="domain" description="D-isomer specific 2-hydroxyacid dehydrogenase catalytic" evidence="5">
    <location>
        <begin position="60"/>
        <end position="325"/>
    </location>
</feature>
<dbReference type="SUPFAM" id="SSF51735">
    <property type="entry name" value="NAD(P)-binding Rossmann-fold domains"/>
    <property type="match status" value="1"/>
</dbReference>
<protein>
    <recommendedName>
        <fullName evidence="10">D-isomer specific 2-hydroxyacid dehydrogenase NAD-binding domain-containing protein</fullName>
    </recommendedName>
</protein>
<dbReference type="Gramene" id="KQJ95825">
    <property type="protein sequence ID" value="KQJ95825"/>
    <property type="gene ID" value="BRADI_3g19270v3"/>
</dbReference>
<dbReference type="OrthoDB" id="298012at2759"/>
<evidence type="ECO:0000256" key="3">
    <source>
        <dbReference type="ARBA" id="ARBA00023027"/>
    </source>
</evidence>
<evidence type="ECO:0000256" key="1">
    <source>
        <dbReference type="ARBA" id="ARBA00022857"/>
    </source>
</evidence>
<dbReference type="STRING" id="15368.I1I2E2"/>
<reference evidence="7 8" key="1">
    <citation type="journal article" date="2010" name="Nature">
        <title>Genome sequencing and analysis of the model grass Brachypodium distachyon.</title>
        <authorList>
            <consortium name="International Brachypodium Initiative"/>
        </authorList>
    </citation>
    <scope>NUCLEOTIDE SEQUENCE [LARGE SCALE GENOMIC DNA]</scope>
    <source>
        <strain evidence="7">Bd21</strain>
        <strain evidence="8">cv. Bd21</strain>
    </source>
</reference>
<dbReference type="CDD" id="cd12156">
    <property type="entry name" value="HPPR"/>
    <property type="match status" value="1"/>
</dbReference>
<dbReference type="InterPro" id="IPR050223">
    <property type="entry name" value="D-isomer_2-hydroxyacid_DH"/>
</dbReference>
<dbReference type="Pfam" id="PF00389">
    <property type="entry name" value="2-Hacid_dh"/>
    <property type="match status" value="1"/>
</dbReference>
<keyword evidence="3" id="KW-0520">NAD</keyword>
<dbReference type="GO" id="GO:0030267">
    <property type="term" value="F:glyoxylate reductase (NADPH) activity"/>
    <property type="evidence" value="ECO:0000318"/>
    <property type="project" value="GO_Central"/>
</dbReference>
<evidence type="ECO:0000313" key="8">
    <source>
        <dbReference type="EnsemblPlants" id="KQJ95825"/>
    </source>
</evidence>
<dbReference type="HOGENOM" id="CLU_019796_1_2_1"/>
<dbReference type="Pfam" id="PF02826">
    <property type="entry name" value="2-Hacid_dh_C"/>
    <property type="match status" value="1"/>
</dbReference>
<dbReference type="Proteomes" id="UP000008810">
    <property type="component" value="Chromosome 3"/>
</dbReference>
<proteinExistence type="inferred from homology"/>
<dbReference type="GO" id="GO:0005829">
    <property type="term" value="C:cytosol"/>
    <property type="evidence" value="ECO:0000318"/>
    <property type="project" value="GO_Central"/>
</dbReference>
<evidence type="ECO:0000313" key="9">
    <source>
        <dbReference type="Proteomes" id="UP000008810"/>
    </source>
</evidence>
<sequence length="329" mass="34079">MPSSPPAVLVLCRNAPATLADRFRLLDLHASSLPIDAFLAAAAASAEPPRAAVVPGGGSVRVDAGLLDAVPSLRCVVIVSAGLDPIDLPECARRGVAVANAAGIYSADVADHAVGLLLDVLRGISAGDRFIRRGLWPDQPGGGSSLLPLGSRLRGKRVGIVGLGRIGSATARRLWAFGCVVSYTSRAGPKPSFPCYGFFPTARDLAAHSDALVVACALTAETRRVVDRAVLDALGEGGVVVNVARGANVDEDELVSALAEGRIAGAGLDVFEDEPRVPEELVAMENVVLTPHKAVFTPESMADLDRLVVANLEAFFAGAPLLTPVHVFH</sequence>
<dbReference type="AlphaFoldDB" id="I1I2E2"/>
<evidence type="ECO:0008006" key="10">
    <source>
        <dbReference type="Google" id="ProtNLM"/>
    </source>
</evidence>
<organism evidence="8">
    <name type="scientific">Brachypodium distachyon</name>
    <name type="common">Purple false brome</name>
    <name type="synonym">Trachynia distachya</name>
    <dbReference type="NCBI Taxonomy" id="15368"/>
    <lineage>
        <taxon>Eukaryota</taxon>
        <taxon>Viridiplantae</taxon>
        <taxon>Streptophyta</taxon>
        <taxon>Embryophyta</taxon>
        <taxon>Tracheophyta</taxon>
        <taxon>Spermatophyta</taxon>
        <taxon>Magnoliopsida</taxon>
        <taxon>Liliopsida</taxon>
        <taxon>Poales</taxon>
        <taxon>Poaceae</taxon>
        <taxon>BOP clade</taxon>
        <taxon>Pooideae</taxon>
        <taxon>Stipodae</taxon>
        <taxon>Brachypodieae</taxon>
        <taxon>Brachypodium</taxon>
    </lineage>
</organism>
<dbReference type="InterPro" id="IPR006139">
    <property type="entry name" value="D-isomer_2_OHA_DH_cat_dom"/>
</dbReference>
<dbReference type="InterPro" id="IPR006140">
    <property type="entry name" value="D-isomer_DH_NAD-bd"/>
</dbReference>
<evidence type="ECO:0000313" key="7">
    <source>
        <dbReference type="EMBL" id="KQJ95825.1"/>
    </source>
</evidence>
<dbReference type="EnsemblPlants" id="KQJ95825">
    <property type="protein sequence ID" value="KQJ95825"/>
    <property type="gene ID" value="BRADI_3g19270v3"/>
</dbReference>
<dbReference type="PANTHER" id="PTHR10996:SF158">
    <property type="entry name" value="OS04G0107300 PROTEIN"/>
    <property type="match status" value="1"/>
</dbReference>
<keyword evidence="9" id="KW-1185">Reference proteome</keyword>
<keyword evidence="2 4" id="KW-0560">Oxidoreductase</keyword>
<dbReference type="RefSeq" id="XP_024318026.1">
    <property type="nucleotide sequence ID" value="XM_024462258.1"/>
</dbReference>